<dbReference type="EMBL" id="JAOTEM010000002">
    <property type="protein sequence ID" value="MCU7617954.1"/>
    <property type="molecule type" value="Genomic_DNA"/>
</dbReference>
<evidence type="ECO:0000259" key="2">
    <source>
        <dbReference type="Pfam" id="PF13785"/>
    </source>
</evidence>
<proteinExistence type="predicted"/>
<name>A0ABT2W7K4_9FLAO</name>
<reference evidence="4" key="1">
    <citation type="submission" date="2023-07" db="EMBL/GenBank/DDBJ databases">
        <title>Chryseobacterium sp. strain PBS4-4 Genome sequencing and assembly.</title>
        <authorList>
            <person name="Jung Y."/>
        </authorList>
    </citation>
    <scope>NUCLEOTIDE SEQUENCE [LARGE SCALE GENOMIC DNA]</scope>
    <source>
        <strain evidence="4">PBS4-4</strain>
    </source>
</reference>
<dbReference type="Proteomes" id="UP001208649">
    <property type="component" value="Unassembled WGS sequence"/>
</dbReference>
<keyword evidence="1" id="KW-0472">Membrane</keyword>
<organism evidence="3 4">
    <name type="scientific">Chryseobacterium edaphi</name>
    <dbReference type="NCBI Taxonomy" id="2976532"/>
    <lineage>
        <taxon>Bacteria</taxon>
        <taxon>Pseudomonadati</taxon>
        <taxon>Bacteroidota</taxon>
        <taxon>Flavobacteriia</taxon>
        <taxon>Flavobacteriales</taxon>
        <taxon>Weeksellaceae</taxon>
        <taxon>Chryseobacterium group</taxon>
        <taxon>Chryseobacterium</taxon>
    </lineage>
</organism>
<keyword evidence="1" id="KW-1133">Transmembrane helix</keyword>
<dbReference type="Pfam" id="PF13785">
    <property type="entry name" value="DUF4178"/>
    <property type="match status" value="1"/>
</dbReference>
<feature type="transmembrane region" description="Helical" evidence="1">
    <location>
        <begin position="448"/>
        <end position="471"/>
    </location>
</feature>
<dbReference type="InterPro" id="IPR025235">
    <property type="entry name" value="DUF4178"/>
</dbReference>
<accession>A0ABT2W7K4</accession>
<evidence type="ECO:0000313" key="3">
    <source>
        <dbReference type="EMBL" id="MCU7617954.1"/>
    </source>
</evidence>
<evidence type="ECO:0000256" key="1">
    <source>
        <dbReference type="SAM" id="Phobius"/>
    </source>
</evidence>
<keyword evidence="1" id="KW-0812">Transmembrane</keyword>
<evidence type="ECO:0000313" key="4">
    <source>
        <dbReference type="Proteomes" id="UP001208649"/>
    </source>
</evidence>
<gene>
    <name evidence="3" type="ORF">NZ698_12160</name>
</gene>
<sequence>MHYTCPVCNTENNIDLTFRVEEYVCKSCSNHIDIDQNISKRIVKKPIENVVLEIGQKGILQGVEFTVISIVIRKYGTHIFWREYALKDKSGNDLFLSESDGHWVLLETIPKEKFILGSSKTLGEYNGKTYRWYETTDCNIHSAAGFFEDTLKFSLATYKEYVNGTDMISREQSGSKIEYFKGQHISKNEIKKAFKISNLPSYSGIGIVQPFYINIKQAINILCITALLICLMQTYVYTSRANNTVFQESIFFKNIENKELISKSFTFSGGSAPLEVRAYTALDNSWANVQLSLVNEKTNETTYVSKDIEKYSGVEGGESWTEGSETEEFNICGVASGTYHFVISAEKQKIIETSIAGSATDGITLSKDPSGIINVLNNATQETTSFGDVKTLETDSGAIGRMVKQAFPNKNLDSLLNVNPIAQTPNLETKSDESSINITATWLPVSFWNFWVIIILMVAFFVLCYVARYYFNVSKWKNSSNSPYPQS</sequence>
<protein>
    <submittedName>
        <fullName evidence="3">DUF4178 domain-containing protein</fullName>
    </submittedName>
</protein>
<keyword evidence="4" id="KW-1185">Reference proteome</keyword>
<comment type="caution">
    <text evidence="3">The sequence shown here is derived from an EMBL/GenBank/DDBJ whole genome shotgun (WGS) entry which is preliminary data.</text>
</comment>
<dbReference type="RefSeq" id="WP_263003382.1">
    <property type="nucleotide sequence ID" value="NZ_JAOTEM010000002.1"/>
</dbReference>
<feature type="domain" description="DUF4178" evidence="2">
    <location>
        <begin position="54"/>
        <end position="186"/>
    </location>
</feature>